<evidence type="ECO:0000313" key="5">
    <source>
        <dbReference type="Proteomes" id="UP000267821"/>
    </source>
</evidence>
<reference evidence="4 5" key="1">
    <citation type="journal article" date="2018" name="Nat. Ecol. Evol.">
        <title>Pezizomycetes genomes reveal the molecular basis of ectomycorrhizal truffle lifestyle.</title>
        <authorList>
            <person name="Murat C."/>
            <person name="Payen T."/>
            <person name="Noel B."/>
            <person name="Kuo A."/>
            <person name="Morin E."/>
            <person name="Chen J."/>
            <person name="Kohler A."/>
            <person name="Krizsan K."/>
            <person name="Balestrini R."/>
            <person name="Da Silva C."/>
            <person name="Montanini B."/>
            <person name="Hainaut M."/>
            <person name="Levati E."/>
            <person name="Barry K.W."/>
            <person name="Belfiori B."/>
            <person name="Cichocki N."/>
            <person name="Clum A."/>
            <person name="Dockter R.B."/>
            <person name="Fauchery L."/>
            <person name="Guy J."/>
            <person name="Iotti M."/>
            <person name="Le Tacon F."/>
            <person name="Lindquist E.A."/>
            <person name="Lipzen A."/>
            <person name="Malagnac F."/>
            <person name="Mello A."/>
            <person name="Molinier V."/>
            <person name="Miyauchi S."/>
            <person name="Poulain J."/>
            <person name="Riccioni C."/>
            <person name="Rubini A."/>
            <person name="Sitrit Y."/>
            <person name="Splivallo R."/>
            <person name="Traeger S."/>
            <person name="Wang M."/>
            <person name="Zifcakova L."/>
            <person name="Wipf D."/>
            <person name="Zambonelli A."/>
            <person name="Paolocci F."/>
            <person name="Nowrousian M."/>
            <person name="Ottonello S."/>
            <person name="Baldrian P."/>
            <person name="Spatafora J.W."/>
            <person name="Henrissat B."/>
            <person name="Nagy L.G."/>
            <person name="Aury J.M."/>
            <person name="Wincker P."/>
            <person name="Grigoriev I.V."/>
            <person name="Bonfante P."/>
            <person name="Martin F.M."/>
        </authorList>
    </citation>
    <scope>NUCLEOTIDE SEQUENCE [LARGE SCALE GENOMIC DNA]</scope>
    <source>
        <strain evidence="4 5">ATCC MYA-4762</strain>
    </source>
</reference>
<keyword evidence="2" id="KW-0472">Membrane</keyword>
<dbReference type="InterPro" id="IPR000073">
    <property type="entry name" value="AB_hydrolase_1"/>
</dbReference>
<dbReference type="Pfam" id="PF12697">
    <property type="entry name" value="Abhydrolase_6"/>
    <property type="match status" value="1"/>
</dbReference>
<feature type="transmembrane region" description="Helical" evidence="2">
    <location>
        <begin position="50"/>
        <end position="72"/>
    </location>
</feature>
<gene>
    <name evidence="4" type="ORF">L211DRAFT_792653</name>
</gene>
<dbReference type="Gene3D" id="3.40.50.1820">
    <property type="entry name" value="alpha/beta hydrolase"/>
    <property type="match status" value="1"/>
</dbReference>
<dbReference type="Proteomes" id="UP000267821">
    <property type="component" value="Unassembled WGS sequence"/>
</dbReference>
<feature type="domain" description="AB hydrolase-1" evidence="3">
    <location>
        <begin position="279"/>
        <end position="481"/>
    </location>
</feature>
<dbReference type="InterPro" id="IPR029058">
    <property type="entry name" value="AB_hydrolase_fold"/>
</dbReference>
<name>A0A3N4LFQ4_9PEZI</name>
<protein>
    <recommendedName>
        <fullName evidence="3">AB hydrolase-1 domain-containing protein</fullName>
    </recommendedName>
</protein>
<dbReference type="Pfam" id="PF10329">
    <property type="entry name" value="DUF2417"/>
    <property type="match status" value="1"/>
</dbReference>
<feature type="transmembrane region" description="Helical" evidence="2">
    <location>
        <begin position="113"/>
        <end position="133"/>
    </location>
</feature>
<dbReference type="FunCoup" id="A0A3N4LFQ4">
    <property type="interactions" value="40"/>
</dbReference>
<feature type="transmembrane region" description="Helical" evidence="2">
    <location>
        <begin position="139"/>
        <end position="159"/>
    </location>
</feature>
<keyword evidence="2" id="KW-0812">Transmembrane</keyword>
<evidence type="ECO:0000256" key="1">
    <source>
        <dbReference type="SAM" id="MobiDB-lite"/>
    </source>
</evidence>
<dbReference type="AlphaFoldDB" id="A0A3N4LFQ4"/>
<evidence type="ECO:0000256" key="2">
    <source>
        <dbReference type="SAM" id="Phobius"/>
    </source>
</evidence>
<feature type="transmembrane region" description="Helical" evidence="2">
    <location>
        <begin position="188"/>
        <end position="214"/>
    </location>
</feature>
<evidence type="ECO:0000259" key="3">
    <source>
        <dbReference type="Pfam" id="PF12697"/>
    </source>
</evidence>
<feature type="region of interest" description="Disordered" evidence="1">
    <location>
        <begin position="1"/>
        <end position="20"/>
    </location>
</feature>
<accession>A0A3N4LFQ4</accession>
<dbReference type="InParanoid" id="A0A3N4LFQ4"/>
<dbReference type="STRING" id="1051890.A0A3N4LFQ4"/>
<dbReference type="EMBL" id="ML121575">
    <property type="protein sequence ID" value="RPB20272.1"/>
    <property type="molecule type" value="Genomic_DNA"/>
</dbReference>
<sequence>MLHRQLSYDTNADERSRLLGPGRGARFGPLDPDDPAVSPYNLWTVRGLRWMTTVLLSASVVWWVLLLISSFVTPPGMNSRGSGFYEFAYSTIAVAMLIVTLLFFATPSRAEQYSCLVITFLLFVDAIIILAVEGLRVEAGWVGITSVIWAMAMSGWVVLCDRIVEYGKAEEEERLTGRHETKRTLREWSAVFISTILTFLLIGVTALLTLTLIMTAHDTSLTPFGSRYYVDGEKYQVHIFCEGNKNDSESTVLLEAGEYPVEGGMEGWVFDAYNNGSIGRYCYWDRPGFGFSDNAPSPLSAGMAADALSEALVKAGETGPWVLVSHGVGGIYSRIFASRHAAEVHGLLLIDTLHETLLYRIGSPGRGFRLWIRGIISPLGFDRLWGWMFKRDTREDRIFGSAAYQNGKLIKAKLQEALVATTYTTNEIKTAKVILPRDVPMAVVSSGERTKNDLRWYEAQRDLSGLSDKLVGWDIVDHAPHEVWRTFEGRKVLETRLKQLVDGKKNRAL</sequence>
<dbReference type="OrthoDB" id="164921at2759"/>
<evidence type="ECO:0000313" key="4">
    <source>
        <dbReference type="EMBL" id="RPB20272.1"/>
    </source>
</evidence>
<dbReference type="SUPFAM" id="SSF53474">
    <property type="entry name" value="alpha/beta-Hydrolases"/>
    <property type="match status" value="1"/>
</dbReference>
<proteinExistence type="predicted"/>
<feature type="transmembrane region" description="Helical" evidence="2">
    <location>
        <begin position="84"/>
        <end position="106"/>
    </location>
</feature>
<keyword evidence="5" id="KW-1185">Reference proteome</keyword>
<organism evidence="4 5">
    <name type="scientific">Terfezia boudieri ATCC MYA-4762</name>
    <dbReference type="NCBI Taxonomy" id="1051890"/>
    <lineage>
        <taxon>Eukaryota</taxon>
        <taxon>Fungi</taxon>
        <taxon>Dikarya</taxon>
        <taxon>Ascomycota</taxon>
        <taxon>Pezizomycotina</taxon>
        <taxon>Pezizomycetes</taxon>
        <taxon>Pezizales</taxon>
        <taxon>Pezizaceae</taxon>
        <taxon>Terfezia</taxon>
    </lineage>
</organism>
<dbReference type="InterPro" id="IPR019431">
    <property type="entry name" value="DUF2417"/>
</dbReference>
<keyword evidence="2" id="KW-1133">Transmembrane helix</keyword>